<organism evidence="2 3">
    <name type="scientific">Dictyobacter alpinus</name>
    <dbReference type="NCBI Taxonomy" id="2014873"/>
    <lineage>
        <taxon>Bacteria</taxon>
        <taxon>Bacillati</taxon>
        <taxon>Chloroflexota</taxon>
        <taxon>Ktedonobacteria</taxon>
        <taxon>Ktedonobacterales</taxon>
        <taxon>Dictyobacteraceae</taxon>
        <taxon>Dictyobacter</taxon>
    </lineage>
</organism>
<keyword evidence="1" id="KW-0812">Transmembrane</keyword>
<accession>A0A402B395</accession>
<reference evidence="3" key="1">
    <citation type="submission" date="2018-12" db="EMBL/GenBank/DDBJ databases">
        <title>Tengunoibacter tsumagoiensis gen. nov., sp. nov., Dictyobacter kobayashii sp. nov., D. alpinus sp. nov., and D. joshuensis sp. nov. and description of Dictyobacteraceae fam. nov. within the order Ktedonobacterales isolated from Tengu-no-mugimeshi.</title>
        <authorList>
            <person name="Wang C.M."/>
            <person name="Zheng Y."/>
            <person name="Sakai Y."/>
            <person name="Toyoda A."/>
            <person name="Minakuchi Y."/>
            <person name="Abe K."/>
            <person name="Yokota A."/>
            <person name="Yabe S."/>
        </authorList>
    </citation>
    <scope>NUCLEOTIDE SEQUENCE [LARGE SCALE GENOMIC DNA]</scope>
    <source>
        <strain evidence="3">Uno16</strain>
    </source>
</reference>
<dbReference type="Proteomes" id="UP000287171">
    <property type="component" value="Unassembled WGS sequence"/>
</dbReference>
<proteinExistence type="predicted"/>
<evidence type="ECO:0000313" key="2">
    <source>
        <dbReference type="EMBL" id="GCE25822.1"/>
    </source>
</evidence>
<evidence type="ECO:0000313" key="3">
    <source>
        <dbReference type="Proteomes" id="UP000287171"/>
    </source>
</evidence>
<dbReference type="EMBL" id="BIFT01000001">
    <property type="protein sequence ID" value="GCE25822.1"/>
    <property type="molecule type" value="Genomic_DNA"/>
</dbReference>
<keyword evidence="1" id="KW-0472">Membrane</keyword>
<gene>
    <name evidence="2" type="ORF">KDA_13060</name>
</gene>
<sequence>MVVSAVAMVASAEVTVVVVVVILVVALVEISNATSVVLYPGLHNNVRDGHKEKEKGAGFVGNLLPSLFAN</sequence>
<keyword evidence="3" id="KW-1185">Reference proteome</keyword>
<evidence type="ECO:0000256" key="1">
    <source>
        <dbReference type="SAM" id="Phobius"/>
    </source>
</evidence>
<feature type="transmembrane region" description="Helical" evidence="1">
    <location>
        <begin position="6"/>
        <end position="28"/>
    </location>
</feature>
<comment type="caution">
    <text evidence="2">The sequence shown here is derived from an EMBL/GenBank/DDBJ whole genome shotgun (WGS) entry which is preliminary data.</text>
</comment>
<keyword evidence="1" id="KW-1133">Transmembrane helix</keyword>
<dbReference type="AlphaFoldDB" id="A0A402B395"/>
<protein>
    <submittedName>
        <fullName evidence="2">Uncharacterized protein</fullName>
    </submittedName>
</protein>
<name>A0A402B395_9CHLR</name>